<dbReference type="PANTHER" id="PTHR12763:SF28">
    <property type="entry name" value="GEO10507P1-RELATED"/>
    <property type="match status" value="1"/>
</dbReference>
<dbReference type="Gene3D" id="3.30.420.100">
    <property type="match status" value="1"/>
</dbReference>
<proteinExistence type="inferred from homology"/>
<accession>A0A4S4DB67</accession>
<dbReference type="CDD" id="cd06257">
    <property type="entry name" value="DnaJ"/>
    <property type="match status" value="1"/>
</dbReference>
<evidence type="ECO:0000256" key="1">
    <source>
        <dbReference type="ARBA" id="ARBA00004434"/>
    </source>
</evidence>
<evidence type="ECO:0000256" key="8">
    <source>
        <dbReference type="ARBA" id="ARBA00038105"/>
    </source>
</evidence>
<keyword evidence="4" id="KW-0653">Protein transport</keyword>
<dbReference type="GO" id="GO:0001405">
    <property type="term" value="C:PAM complex, Tim23 associated import motor"/>
    <property type="evidence" value="ECO:0007669"/>
    <property type="project" value="TreeGrafter"/>
</dbReference>
<dbReference type="SMART" id="SM00271">
    <property type="entry name" value="DnaJ"/>
    <property type="match status" value="1"/>
</dbReference>
<dbReference type="InterPro" id="IPR010989">
    <property type="entry name" value="SNARE"/>
</dbReference>
<evidence type="ECO:0000313" key="13">
    <source>
        <dbReference type="Proteomes" id="UP000306102"/>
    </source>
</evidence>
<dbReference type="InterPro" id="IPR001623">
    <property type="entry name" value="DnaJ_domain"/>
</dbReference>
<evidence type="ECO:0000256" key="6">
    <source>
        <dbReference type="ARBA" id="ARBA00023128"/>
    </source>
</evidence>
<comment type="caution">
    <text evidence="12">The sequence shown here is derived from an EMBL/GenBank/DDBJ whole genome shotgun (WGS) entry which is preliminary data.</text>
</comment>
<keyword evidence="3" id="KW-0999">Mitochondrion inner membrane</keyword>
<evidence type="ECO:0000259" key="11">
    <source>
        <dbReference type="PROSITE" id="PS50076"/>
    </source>
</evidence>
<comment type="function">
    <text evidence="9">Component of the PAM complex, a complex required for the translocation of transit peptide-containing proteins from the inner membrane into the mitochondrial matrix in an ATP-dependent manner.</text>
</comment>
<dbReference type="InterPro" id="IPR006011">
    <property type="entry name" value="Syntaxin_N"/>
</dbReference>
<evidence type="ECO:0000256" key="7">
    <source>
        <dbReference type="ARBA" id="ARBA00023136"/>
    </source>
</evidence>
<dbReference type="Gene3D" id="1.20.58.70">
    <property type="match status" value="1"/>
</dbReference>
<evidence type="ECO:0000256" key="5">
    <source>
        <dbReference type="ARBA" id="ARBA00022989"/>
    </source>
</evidence>
<evidence type="ECO:0000256" key="3">
    <source>
        <dbReference type="ARBA" id="ARBA00022792"/>
    </source>
</evidence>
<dbReference type="Proteomes" id="UP000306102">
    <property type="component" value="Unassembled WGS sequence"/>
</dbReference>
<keyword evidence="6" id="KW-0496">Mitochondrion</keyword>
<keyword evidence="5" id="KW-1133">Transmembrane helix</keyword>
<organism evidence="12 13">
    <name type="scientific">Camellia sinensis var. sinensis</name>
    <name type="common">China tea</name>
    <dbReference type="NCBI Taxonomy" id="542762"/>
    <lineage>
        <taxon>Eukaryota</taxon>
        <taxon>Viridiplantae</taxon>
        <taxon>Streptophyta</taxon>
        <taxon>Embryophyta</taxon>
        <taxon>Tracheophyta</taxon>
        <taxon>Spermatophyta</taxon>
        <taxon>Magnoliopsida</taxon>
        <taxon>eudicotyledons</taxon>
        <taxon>Gunneridae</taxon>
        <taxon>Pentapetalae</taxon>
        <taxon>asterids</taxon>
        <taxon>Ericales</taxon>
        <taxon>Theaceae</taxon>
        <taxon>Camellia</taxon>
    </lineage>
</organism>
<keyword evidence="7" id="KW-0472">Membrane</keyword>
<dbReference type="SUPFAM" id="SSF46565">
    <property type="entry name" value="Chaperone J-domain"/>
    <property type="match status" value="1"/>
</dbReference>
<dbReference type="FunFam" id="1.10.287.110:FF:000001">
    <property type="entry name" value="Import inner membrane translocase subunit tim14"/>
    <property type="match status" value="1"/>
</dbReference>
<keyword evidence="13" id="KW-1185">Reference proteome</keyword>
<keyword evidence="2" id="KW-0812">Transmembrane</keyword>
<comment type="subcellular location">
    <subcellularLocation>
        <location evidence="1">Mitochondrion inner membrane</location>
        <topology evidence="1">Single-pass membrane protein</topology>
    </subcellularLocation>
</comment>
<evidence type="ECO:0000256" key="4">
    <source>
        <dbReference type="ARBA" id="ARBA00022927"/>
    </source>
</evidence>
<dbReference type="GO" id="GO:0016192">
    <property type="term" value="P:vesicle-mediated transport"/>
    <property type="evidence" value="ECO:0007669"/>
    <property type="project" value="InterPro"/>
</dbReference>
<comment type="subunit">
    <text evidence="10">Probable component of the PAM complex at least composed of a mitochondrial HSP70 protein, TIMM44 and TIMM14. The complex interacts with the TIMM23 component of the TIM17:23 complex.</text>
</comment>
<dbReference type="SMART" id="SM00503">
    <property type="entry name" value="SynN"/>
    <property type="match status" value="1"/>
</dbReference>
<reference evidence="12 13" key="1">
    <citation type="journal article" date="2018" name="Proc. Natl. Acad. Sci. U.S.A.">
        <title>Draft genome sequence of Camellia sinensis var. sinensis provides insights into the evolution of the tea genome and tea quality.</title>
        <authorList>
            <person name="Wei C."/>
            <person name="Yang H."/>
            <person name="Wang S."/>
            <person name="Zhao J."/>
            <person name="Liu C."/>
            <person name="Gao L."/>
            <person name="Xia E."/>
            <person name="Lu Y."/>
            <person name="Tai Y."/>
            <person name="She G."/>
            <person name="Sun J."/>
            <person name="Cao H."/>
            <person name="Tong W."/>
            <person name="Gao Q."/>
            <person name="Li Y."/>
            <person name="Deng W."/>
            <person name="Jiang X."/>
            <person name="Wang W."/>
            <person name="Chen Q."/>
            <person name="Zhang S."/>
            <person name="Li H."/>
            <person name="Wu J."/>
            <person name="Wang P."/>
            <person name="Li P."/>
            <person name="Shi C."/>
            <person name="Zheng F."/>
            <person name="Jian J."/>
            <person name="Huang B."/>
            <person name="Shan D."/>
            <person name="Shi M."/>
            <person name="Fang C."/>
            <person name="Yue Y."/>
            <person name="Li F."/>
            <person name="Li D."/>
            <person name="Wei S."/>
            <person name="Han B."/>
            <person name="Jiang C."/>
            <person name="Yin Y."/>
            <person name="Xia T."/>
            <person name="Zhang Z."/>
            <person name="Bennetzen J.L."/>
            <person name="Zhao S."/>
            <person name="Wan X."/>
        </authorList>
    </citation>
    <scope>NUCLEOTIDE SEQUENCE [LARGE SCALE GENOMIC DNA]</scope>
    <source>
        <strain evidence="13">cv. Shuchazao</strain>
        <tissue evidence="12">Leaf</tissue>
    </source>
</reference>
<feature type="domain" description="J" evidence="11">
    <location>
        <begin position="312"/>
        <end position="365"/>
    </location>
</feature>
<comment type="similarity">
    <text evidence="8">Belongs to the TIM14 family.</text>
</comment>
<evidence type="ECO:0000256" key="10">
    <source>
        <dbReference type="ARBA" id="ARBA00063640"/>
    </source>
</evidence>
<keyword evidence="4" id="KW-0813">Transport</keyword>
<evidence type="ECO:0000313" key="12">
    <source>
        <dbReference type="EMBL" id="THF99791.1"/>
    </source>
</evidence>
<protein>
    <recommendedName>
        <fullName evidence="11">J domain-containing protein</fullName>
    </recommendedName>
</protein>
<sequence>MREIKVQKLVLNTEDPGSSGQGALTVGLPPAWVDVSEEISANVQHVRVKIAELAEAHTKALMPSFGDGKEDQCRIESLTQEITVLLKKSEKRLQILSAGGPSEDSNIRKNVQRSLATDLQSLSMELRKKQSTYLKRLQQQKEGPDGVDIEMNLNGNNSRREDDDLDDMGFNEHQMAKLRKSEAFTVEREREINQHQSRMALNSSRRPFRGFSKDSKQLDAEVHRKYIYGGHVSAYMATLMEDEPEKYQSHFWFKTIISSLATPFLAGLAIAAAALAGKYGIQAWQTLKTRPPKPRVRRFYDGGFQPTMTKREAALILGVRENATPDKVKEAHRRVMVANHPDAGGSHYLASKINEAKDVMLGKTKGSGSAF</sequence>
<dbReference type="Gene3D" id="1.10.287.110">
    <property type="entry name" value="DnaJ domain"/>
    <property type="match status" value="1"/>
</dbReference>
<dbReference type="AlphaFoldDB" id="A0A4S4DB67"/>
<evidence type="ECO:0000256" key="9">
    <source>
        <dbReference type="ARBA" id="ARBA00059031"/>
    </source>
</evidence>
<evidence type="ECO:0000256" key="2">
    <source>
        <dbReference type="ARBA" id="ARBA00022692"/>
    </source>
</evidence>
<dbReference type="STRING" id="542762.A0A4S4DB67"/>
<dbReference type="PANTHER" id="PTHR12763">
    <property type="match status" value="1"/>
</dbReference>
<name>A0A4S4DB67_CAMSN</name>
<gene>
    <name evidence="12" type="ORF">TEA_001684</name>
</gene>
<dbReference type="EMBL" id="SDRB02011855">
    <property type="protein sequence ID" value="THF99791.1"/>
    <property type="molecule type" value="Genomic_DNA"/>
</dbReference>
<dbReference type="GO" id="GO:0001671">
    <property type="term" value="F:ATPase activator activity"/>
    <property type="evidence" value="ECO:0007669"/>
    <property type="project" value="TreeGrafter"/>
</dbReference>
<dbReference type="PROSITE" id="PS50076">
    <property type="entry name" value="DNAJ_2"/>
    <property type="match status" value="1"/>
</dbReference>
<dbReference type="GO" id="GO:0030150">
    <property type="term" value="P:protein import into mitochondrial matrix"/>
    <property type="evidence" value="ECO:0007669"/>
    <property type="project" value="TreeGrafter"/>
</dbReference>
<dbReference type="InterPro" id="IPR036869">
    <property type="entry name" value="J_dom_sf"/>
</dbReference>
<dbReference type="SUPFAM" id="SSF47661">
    <property type="entry name" value="t-snare proteins"/>
    <property type="match status" value="1"/>
</dbReference>